<dbReference type="InterPro" id="IPR008670">
    <property type="entry name" value="CoA_reduct_LuxC"/>
</dbReference>
<sequence>MTSYQRFTALSELKQRILSQGTALDDIITAAHQRNPWFTPEQTRHAIHANLDLLNQVDLENWIKPYLGNFAELSDKTVGLILAGNIPMVGFHDVLSCLIAGFKIQIKASSDDKILIPYILNELIDIEPEFQSRISIVDKLSNFDLIIATGSNNTSRYFDYYFRNVPHIIRKNRNGIAVVSKDDSKEDLQKLGSDIFDYFGLGCRNVSKIFFPRGFNYTTFFEAIESFSEISNHYKYNNNYEYNKAIYLVNGDEHLDNGFLLLKRDERIASPLGVVYYEEYDDIDQVKRRLASEAENIQCLVGNIDMDAKISKVAFGESQQPGLSDYADGVNILDFLNANR</sequence>
<organism evidence="2 3">
    <name type="scientific">Albibacterium profundi</name>
    <dbReference type="NCBI Taxonomy" id="3134906"/>
    <lineage>
        <taxon>Bacteria</taxon>
        <taxon>Pseudomonadati</taxon>
        <taxon>Bacteroidota</taxon>
        <taxon>Sphingobacteriia</taxon>
        <taxon>Sphingobacteriales</taxon>
        <taxon>Sphingobacteriaceae</taxon>
        <taxon>Albibacterium</taxon>
    </lineage>
</organism>
<keyword evidence="1" id="KW-0521">NADP</keyword>
<dbReference type="Pfam" id="PF05893">
    <property type="entry name" value="LuxC"/>
    <property type="match status" value="1"/>
</dbReference>
<protein>
    <submittedName>
        <fullName evidence="2">Acyl-CoA reductase</fullName>
    </submittedName>
</protein>
<name>A0ABV5CJI2_9SPHI</name>
<gene>
    <name evidence="2" type="ORF">WKR92_13080</name>
</gene>
<reference evidence="2 3" key="1">
    <citation type="submission" date="2024-04" db="EMBL/GenBank/DDBJ databases">
        <title>Albibacterium profundi sp. nov., isolated from sediment of the Challenger Deep of Mariana Trench.</title>
        <authorList>
            <person name="Wang Y."/>
        </authorList>
    </citation>
    <scope>NUCLEOTIDE SEQUENCE [LARGE SCALE GENOMIC DNA]</scope>
    <source>
        <strain evidence="2 3">RHL897</strain>
    </source>
</reference>
<accession>A0ABV5CJI2</accession>
<evidence type="ECO:0000256" key="1">
    <source>
        <dbReference type="ARBA" id="ARBA00022857"/>
    </source>
</evidence>
<dbReference type="RefSeq" id="WP_375558289.1">
    <property type="nucleotide sequence ID" value="NZ_JBBVGT010000003.1"/>
</dbReference>
<evidence type="ECO:0000313" key="3">
    <source>
        <dbReference type="Proteomes" id="UP001580928"/>
    </source>
</evidence>
<comment type="caution">
    <text evidence="2">The sequence shown here is derived from an EMBL/GenBank/DDBJ whole genome shotgun (WGS) entry which is preliminary data.</text>
</comment>
<proteinExistence type="predicted"/>
<dbReference type="Proteomes" id="UP001580928">
    <property type="component" value="Unassembled WGS sequence"/>
</dbReference>
<evidence type="ECO:0000313" key="2">
    <source>
        <dbReference type="EMBL" id="MFB5946760.1"/>
    </source>
</evidence>
<keyword evidence="3" id="KW-1185">Reference proteome</keyword>
<dbReference type="EMBL" id="JBBVGT010000003">
    <property type="protein sequence ID" value="MFB5946760.1"/>
    <property type="molecule type" value="Genomic_DNA"/>
</dbReference>